<comment type="caution">
    <text evidence="2">The sequence shown here is derived from an EMBL/GenBank/DDBJ whole genome shotgun (WGS) entry which is preliminary data.</text>
</comment>
<dbReference type="Proteomes" id="UP000463224">
    <property type="component" value="Unassembled WGS sequence"/>
</dbReference>
<reference evidence="2 3" key="1">
    <citation type="submission" date="2019-12" db="EMBL/GenBank/DDBJ databases">
        <title>Nitratireductor arenosus sp. nov., Isolated from sea sand, Jeju island, South Korea.</title>
        <authorList>
            <person name="Kim W."/>
        </authorList>
    </citation>
    <scope>NUCLEOTIDE SEQUENCE [LARGE SCALE GENOMIC DNA]</scope>
    <source>
        <strain evidence="2 3">CAU 1489</strain>
    </source>
</reference>
<dbReference type="InterPro" id="IPR009506">
    <property type="entry name" value="YjiS-like"/>
</dbReference>
<organism evidence="2 3">
    <name type="scientific">Nitratireductor arenosus</name>
    <dbReference type="NCBI Taxonomy" id="2682096"/>
    <lineage>
        <taxon>Bacteria</taxon>
        <taxon>Pseudomonadati</taxon>
        <taxon>Pseudomonadota</taxon>
        <taxon>Alphaproteobacteria</taxon>
        <taxon>Hyphomicrobiales</taxon>
        <taxon>Phyllobacteriaceae</taxon>
        <taxon>Nitratireductor</taxon>
    </lineage>
</organism>
<protein>
    <submittedName>
        <fullName evidence="2">DUF1127 domain-containing protein</fullName>
    </submittedName>
</protein>
<evidence type="ECO:0000259" key="1">
    <source>
        <dbReference type="Pfam" id="PF06568"/>
    </source>
</evidence>
<gene>
    <name evidence="2" type="ORF">GN330_11130</name>
</gene>
<accession>A0A844QFE8</accession>
<dbReference type="Pfam" id="PF06568">
    <property type="entry name" value="YjiS-like"/>
    <property type="match status" value="1"/>
</dbReference>
<sequence length="46" mass="5707">MWLRLDRLAERQRSRRALRDLTVEQLRDIGLSEQQARRESGRHFWD</sequence>
<keyword evidence="3" id="KW-1185">Reference proteome</keyword>
<feature type="domain" description="YjiS-like" evidence="1">
    <location>
        <begin position="2"/>
        <end position="37"/>
    </location>
</feature>
<name>A0A844QFE8_9HYPH</name>
<dbReference type="EMBL" id="WPHG01000002">
    <property type="protein sequence ID" value="MVA97797.1"/>
    <property type="molecule type" value="Genomic_DNA"/>
</dbReference>
<dbReference type="AlphaFoldDB" id="A0A844QFE8"/>
<evidence type="ECO:0000313" key="3">
    <source>
        <dbReference type="Proteomes" id="UP000463224"/>
    </source>
</evidence>
<evidence type="ECO:0000313" key="2">
    <source>
        <dbReference type="EMBL" id="MVA97797.1"/>
    </source>
</evidence>
<proteinExistence type="predicted"/>